<evidence type="ECO:0000256" key="2">
    <source>
        <dbReference type="ARBA" id="ARBA00005551"/>
    </source>
</evidence>
<evidence type="ECO:0000256" key="6">
    <source>
        <dbReference type="ARBA" id="ARBA00023136"/>
    </source>
</evidence>
<dbReference type="GO" id="GO:0015297">
    <property type="term" value="F:antiporter activity"/>
    <property type="evidence" value="ECO:0007669"/>
    <property type="project" value="InterPro"/>
</dbReference>
<name>A0A4R3MG14_9HYPH</name>
<evidence type="ECO:0000256" key="5">
    <source>
        <dbReference type="ARBA" id="ARBA00022989"/>
    </source>
</evidence>
<dbReference type="PANTHER" id="PTHR42751">
    <property type="entry name" value="SODIUM/HYDROGEN EXCHANGER FAMILY/TRKA DOMAIN PROTEIN"/>
    <property type="match status" value="1"/>
</dbReference>
<comment type="similarity">
    <text evidence="2">Belongs to the monovalent cation:proton antiporter 2 (CPA2) transporter (TC 2.A.37) family.</text>
</comment>
<accession>A0A4R3MG14</accession>
<keyword evidence="10" id="KW-1185">Reference proteome</keyword>
<dbReference type="InterPro" id="IPR038770">
    <property type="entry name" value="Na+/solute_symporter_sf"/>
</dbReference>
<dbReference type="Pfam" id="PF00999">
    <property type="entry name" value="Na_H_Exchanger"/>
    <property type="match status" value="1"/>
</dbReference>
<feature type="transmembrane region" description="Helical" evidence="7">
    <location>
        <begin position="270"/>
        <end position="288"/>
    </location>
</feature>
<sequence length="392" mass="39497">MHGVTGLPETAALLVFAAFVLVTICSRAGIPSIVGYILTGVLIGPAGSGLLAEGEALTTVGEIGVILLLFALGLEFSFEKLVTLRRHVFGVGAAQVAVTALLVAVPASFVFDLAAVPAVVLGGAVAMSSTAMCLKVLSGVDALGSAAGRLAISVLLFQDLAAAGLLLLHDAATGAAEGYGVATVIGGAAALVAALFFARGPLQALARWTAAHGDAELAQLLALAIALGSGIAAMSVGLSPALAAFAAGMIIGEGDARHVVEREIRPFRDLFVGIFFISIGTKMPLGLIPEFWPIVLAWLVILVPGKAVLVSILASWFGDPGPSASRAGIILAHGGEFSLMLISVSMSSGLIGEAIAGPLLLAIGISMLAGSILVRWAGETDRRSGHCLRSGG</sequence>
<evidence type="ECO:0000256" key="7">
    <source>
        <dbReference type="SAM" id="Phobius"/>
    </source>
</evidence>
<evidence type="ECO:0000256" key="3">
    <source>
        <dbReference type="ARBA" id="ARBA00022448"/>
    </source>
</evidence>
<comment type="subcellular location">
    <subcellularLocation>
        <location evidence="1">Membrane</location>
        <topology evidence="1">Multi-pass membrane protein</topology>
    </subcellularLocation>
</comment>
<feature type="transmembrane region" description="Helical" evidence="7">
    <location>
        <begin position="220"/>
        <end position="250"/>
    </location>
</feature>
<feature type="domain" description="Cation/H+ exchanger transmembrane" evidence="8">
    <location>
        <begin position="17"/>
        <end position="374"/>
    </location>
</feature>
<dbReference type="RefSeq" id="WP_132805258.1">
    <property type="nucleotide sequence ID" value="NZ_SMAK01000002.1"/>
</dbReference>
<organism evidence="9 10">
    <name type="scientific">Tepidamorphus gemmatus</name>
    <dbReference type="NCBI Taxonomy" id="747076"/>
    <lineage>
        <taxon>Bacteria</taxon>
        <taxon>Pseudomonadati</taxon>
        <taxon>Pseudomonadota</taxon>
        <taxon>Alphaproteobacteria</taxon>
        <taxon>Hyphomicrobiales</taxon>
        <taxon>Tepidamorphaceae</taxon>
        <taxon>Tepidamorphus</taxon>
    </lineage>
</organism>
<dbReference type="GO" id="GO:1902600">
    <property type="term" value="P:proton transmembrane transport"/>
    <property type="evidence" value="ECO:0007669"/>
    <property type="project" value="InterPro"/>
</dbReference>
<feature type="transmembrane region" description="Helical" evidence="7">
    <location>
        <begin position="179"/>
        <end position="199"/>
    </location>
</feature>
<evidence type="ECO:0000259" key="8">
    <source>
        <dbReference type="Pfam" id="PF00999"/>
    </source>
</evidence>
<dbReference type="EMBL" id="SMAK01000002">
    <property type="protein sequence ID" value="TCT12476.1"/>
    <property type="molecule type" value="Genomic_DNA"/>
</dbReference>
<evidence type="ECO:0000313" key="9">
    <source>
        <dbReference type="EMBL" id="TCT12476.1"/>
    </source>
</evidence>
<dbReference type="InterPro" id="IPR006153">
    <property type="entry name" value="Cation/H_exchanger_TM"/>
</dbReference>
<dbReference type="AlphaFoldDB" id="A0A4R3MG14"/>
<keyword evidence="6 7" id="KW-0472">Membrane</keyword>
<dbReference type="GO" id="GO:0016020">
    <property type="term" value="C:membrane"/>
    <property type="evidence" value="ECO:0007669"/>
    <property type="project" value="UniProtKB-SubCell"/>
</dbReference>
<feature type="transmembrane region" description="Helical" evidence="7">
    <location>
        <begin position="57"/>
        <end position="76"/>
    </location>
</feature>
<feature type="transmembrane region" description="Helical" evidence="7">
    <location>
        <begin position="6"/>
        <end position="26"/>
    </location>
</feature>
<dbReference type="PANTHER" id="PTHR42751:SF6">
    <property type="entry name" value="CONSERVED INTEGRAL MEMBRANE TRANSPORT PROTEIN-RELATED"/>
    <property type="match status" value="1"/>
</dbReference>
<keyword evidence="5 7" id="KW-1133">Transmembrane helix</keyword>
<proteinExistence type="inferred from homology"/>
<protein>
    <submittedName>
        <fullName evidence="9">CPA2 family monovalent cation:H+ antiporter-2</fullName>
    </submittedName>
</protein>
<evidence type="ECO:0000256" key="4">
    <source>
        <dbReference type="ARBA" id="ARBA00022692"/>
    </source>
</evidence>
<feature type="transmembrane region" description="Helical" evidence="7">
    <location>
        <begin position="33"/>
        <end position="51"/>
    </location>
</feature>
<comment type="caution">
    <text evidence="9">The sequence shown here is derived from an EMBL/GenBank/DDBJ whole genome shotgun (WGS) entry which is preliminary data.</text>
</comment>
<gene>
    <name evidence="9" type="ORF">EDC22_102161</name>
</gene>
<feature type="transmembrane region" description="Helical" evidence="7">
    <location>
        <begin position="355"/>
        <end position="374"/>
    </location>
</feature>
<feature type="transmembrane region" description="Helical" evidence="7">
    <location>
        <begin position="295"/>
        <end position="317"/>
    </location>
</feature>
<evidence type="ECO:0000256" key="1">
    <source>
        <dbReference type="ARBA" id="ARBA00004141"/>
    </source>
</evidence>
<dbReference type="OrthoDB" id="9781411at2"/>
<dbReference type="Proteomes" id="UP000295678">
    <property type="component" value="Unassembled WGS sequence"/>
</dbReference>
<keyword evidence="3" id="KW-0813">Transport</keyword>
<dbReference type="Gene3D" id="1.20.1530.20">
    <property type="match status" value="1"/>
</dbReference>
<keyword evidence="4 7" id="KW-0812">Transmembrane</keyword>
<evidence type="ECO:0000313" key="10">
    <source>
        <dbReference type="Proteomes" id="UP000295678"/>
    </source>
</evidence>
<reference evidence="9 10" key="1">
    <citation type="submission" date="2019-03" db="EMBL/GenBank/DDBJ databases">
        <title>Genomic Encyclopedia of Type Strains, Phase IV (KMG-IV): sequencing the most valuable type-strain genomes for metagenomic binning, comparative biology and taxonomic classification.</title>
        <authorList>
            <person name="Goeker M."/>
        </authorList>
    </citation>
    <scope>NUCLEOTIDE SEQUENCE [LARGE SCALE GENOMIC DNA]</scope>
    <source>
        <strain evidence="9 10">DSM 19345</strain>
    </source>
</reference>
<feature type="transmembrane region" description="Helical" evidence="7">
    <location>
        <begin position="146"/>
        <end position="167"/>
    </location>
</feature>